<evidence type="ECO:0000259" key="1">
    <source>
        <dbReference type="Pfam" id="PF07836"/>
    </source>
</evidence>
<dbReference type="Gene3D" id="1.10.8.60">
    <property type="match status" value="1"/>
</dbReference>
<keyword evidence="3" id="KW-1185">Reference proteome</keyword>
<organism evidence="2 3">
    <name type="scientific">Streptosporangium fragile</name>
    <dbReference type="NCBI Taxonomy" id="46186"/>
    <lineage>
        <taxon>Bacteria</taxon>
        <taxon>Bacillati</taxon>
        <taxon>Actinomycetota</taxon>
        <taxon>Actinomycetes</taxon>
        <taxon>Streptosporangiales</taxon>
        <taxon>Streptosporangiaceae</taxon>
        <taxon>Streptosporangium</taxon>
    </lineage>
</organism>
<accession>A0ABP6IBH1</accession>
<dbReference type="Pfam" id="PF07836">
    <property type="entry name" value="DmpG_comm"/>
    <property type="match status" value="1"/>
</dbReference>
<evidence type="ECO:0000313" key="3">
    <source>
        <dbReference type="Proteomes" id="UP001500831"/>
    </source>
</evidence>
<gene>
    <name evidence="2" type="ORF">GCM10010517_16180</name>
</gene>
<feature type="domain" description="DmpG-like communication" evidence="1">
    <location>
        <begin position="42"/>
        <end position="101"/>
    </location>
</feature>
<proteinExistence type="predicted"/>
<dbReference type="EMBL" id="BAAAVI010000008">
    <property type="protein sequence ID" value="GAA2857770.1"/>
    <property type="molecule type" value="Genomic_DNA"/>
</dbReference>
<dbReference type="Proteomes" id="UP001500831">
    <property type="component" value="Unassembled WGS sequence"/>
</dbReference>
<comment type="caution">
    <text evidence="2">The sequence shown here is derived from an EMBL/GenBank/DDBJ whole genome shotgun (WGS) entry which is preliminary data.</text>
</comment>
<sequence>MWCSGRAGPLKSDPLGVRTGLDVAALMNAAEEVVRPYLTRWPKMDRNAAVQDWAGVYSSFLLHAEWAAERYGVPVHAILRRCGELGHVGGREDMIIDVALQSSNT</sequence>
<dbReference type="SUPFAM" id="SSF89000">
    <property type="entry name" value="post-HMGL domain-like"/>
    <property type="match status" value="1"/>
</dbReference>
<protein>
    <recommendedName>
        <fullName evidence="1">DmpG-like communication domain-containing protein</fullName>
    </recommendedName>
</protein>
<reference evidence="3" key="1">
    <citation type="journal article" date="2019" name="Int. J. Syst. Evol. Microbiol.">
        <title>The Global Catalogue of Microorganisms (GCM) 10K type strain sequencing project: providing services to taxonomists for standard genome sequencing and annotation.</title>
        <authorList>
            <consortium name="The Broad Institute Genomics Platform"/>
            <consortium name="The Broad Institute Genome Sequencing Center for Infectious Disease"/>
            <person name="Wu L."/>
            <person name="Ma J."/>
        </authorList>
    </citation>
    <scope>NUCLEOTIDE SEQUENCE [LARGE SCALE GENOMIC DNA]</scope>
    <source>
        <strain evidence="3">JCM 6242</strain>
    </source>
</reference>
<name>A0ABP6IBH1_9ACTN</name>
<dbReference type="InterPro" id="IPR012425">
    <property type="entry name" value="DmpG_comm"/>
</dbReference>
<evidence type="ECO:0000313" key="2">
    <source>
        <dbReference type="EMBL" id="GAA2857770.1"/>
    </source>
</evidence>